<organism evidence="1 2">
    <name type="scientific">Camellia lanceoleosa</name>
    <dbReference type="NCBI Taxonomy" id="1840588"/>
    <lineage>
        <taxon>Eukaryota</taxon>
        <taxon>Viridiplantae</taxon>
        <taxon>Streptophyta</taxon>
        <taxon>Embryophyta</taxon>
        <taxon>Tracheophyta</taxon>
        <taxon>Spermatophyta</taxon>
        <taxon>Magnoliopsida</taxon>
        <taxon>eudicotyledons</taxon>
        <taxon>Gunneridae</taxon>
        <taxon>Pentapetalae</taxon>
        <taxon>asterids</taxon>
        <taxon>Ericales</taxon>
        <taxon>Theaceae</taxon>
        <taxon>Camellia</taxon>
    </lineage>
</organism>
<accession>A0ACC0IET9</accession>
<keyword evidence="2" id="KW-1185">Reference proteome</keyword>
<keyword evidence="1" id="KW-0687">Ribonucleoprotein</keyword>
<dbReference type="Proteomes" id="UP001060215">
    <property type="component" value="Chromosome 6"/>
</dbReference>
<name>A0ACC0IET9_9ERIC</name>
<gene>
    <name evidence="1" type="ORF">LOK49_LG03G02754</name>
</gene>
<evidence type="ECO:0000313" key="2">
    <source>
        <dbReference type="Proteomes" id="UP001060215"/>
    </source>
</evidence>
<comment type="caution">
    <text evidence="1">The sequence shown here is derived from an EMBL/GenBank/DDBJ whole genome shotgun (WGS) entry which is preliminary data.</text>
</comment>
<proteinExistence type="predicted"/>
<reference evidence="1 2" key="1">
    <citation type="journal article" date="2022" name="Plant J.">
        <title>Chromosome-level genome of Camellia lanceoleosa provides a valuable resource for understanding genome evolution and self-incompatibility.</title>
        <authorList>
            <person name="Gong W."/>
            <person name="Xiao S."/>
            <person name="Wang L."/>
            <person name="Liao Z."/>
            <person name="Chang Y."/>
            <person name="Mo W."/>
            <person name="Hu G."/>
            <person name="Li W."/>
            <person name="Zhao G."/>
            <person name="Zhu H."/>
            <person name="Hu X."/>
            <person name="Ji K."/>
            <person name="Xiang X."/>
            <person name="Song Q."/>
            <person name="Yuan D."/>
            <person name="Jin S."/>
            <person name="Zhang L."/>
        </authorList>
    </citation>
    <scope>NUCLEOTIDE SEQUENCE [LARGE SCALE GENOMIC DNA]</scope>
    <source>
        <strain evidence="1">SQ_2022a</strain>
    </source>
</reference>
<protein>
    <submittedName>
        <fullName evidence="1">50S ribosomal protein L24</fullName>
    </submittedName>
</protein>
<evidence type="ECO:0000313" key="1">
    <source>
        <dbReference type="EMBL" id="KAI8024239.1"/>
    </source>
</evidence>
<sequence length="71" mass="7912">MASFGIRLAISYAWGKDRGETGVVKHVIHSQNRLIVEGKNLVKKHIRQRQGHEGGIFTVEAPLHVSNVQVL</sequence>
<dbReference type="EMBL" id="CM045763">
    <property type="protein sequence ID" value="KAI8024239.1"/>
    <property type="molecule type" value="Genomic_DNA"/>
</dbReference>
<keyword evidence="1" id="KW-0689">Ribosomal protein</keyword>